<evidence type="ECO:0000256" key="2">
    <source>
        <dbReference type="SAM" id="Phobius"/>
    </source>
</evidence>
<feature type="transmembrane region" description="Helical" evidence="2">
    <location>
        <begin position="20"/>
        <end position="38"/>
    </location>
</feature>
<keyword evidence="1" id="KW-0175">Coiled coil</keyword>
<comment type="caution">
    <text evidence="3">The sequence shown here is derived from an EMBL/GenBank/DDBJ whole genome shotgun (WGS) entry which is preliminary data.</text>
</comment>
<dbReference type="Proteomes" id="UP001596484">
    <property type="component" value="Unassembled WGS sequence"/>
</dbReference>
<dbReference type="EMBL" id="JBHTCS010000026">
    <property type="protein sequence ID" value="MFC7450560.1"/>
    <property type="molecule type" value="Genomic_DNA"/>
</dbReference>
<sequence length="137" mass="15349">MADGDVDTLQIPDEATNHPVVIGTGVVVLVAVLIVVGGRKIAGLVAPGWEWWQGRHERRFQRQVRIEAAARMLNDERVGILLERIDGLHAELIAQREELTAQRDEERRRGDRLEHELGEVRAKLDHLASQSDPKEGA</sequence>
<keyword evidence="4" id="KW-1185">Reference proteome</keyword>
<gene>
    <name evidence="3" type="ORF">ACFQS9_21920</name>
</gene>
<keyword evidence="2" id="KW-0472">Membrane</keyword>
<accession>A0ABW2S3B6</accession>
<evidence type="ECO:0000313" key="3">
    <source>
        <dbReference type="EMBL" id="MFC7450560.1"/>
    </source>
</evidence>
<organism evidence="3 4">
    <name type="scientific">Rhodococcus daqingensis</name>
    <dbReference type="NCBI Taxonomy" id="2479363"/>
    <lineage>
        <taxon>Bacteria</taxon>
        <taxon>Bacillati</taxon>
        <taxon>Actinomycetota</taxon>
        <taxon>Actinomycetes</taxon>
        <taxon>Mycobacteriales</taxon>
        <taxon>Nocardiaceae</taxon>
        <taxon>Rhodococcus</taxon>
    </lineage>
</organism>
<name>A0ABW2S3B6_9NOCA</name>
<evidence type="ECO:0000313" key="4">
    <source>
        <dbReference type="Proteomes" id="UP001596484"/>
    </source>
</evidence>
<dbReference type="RefSeq" id="WP_378408613.1">
    <property type="nucleotide sequence ID" value="NZ_JBHTCS010000026.1"/>
</dbReference>
<reference evidence="4" key="1">
    <citation type="journal article" date="2019" name="Int. J. Syst. Evol. Microbiol.">
        <title>The Global Catalogue of Microorganisms (GCM) 10K type strain sequencing project: providing services to taxonomists for standard genome sequencing and annotation.</title>
        <authorList>
            <consortium name="The Broad Institute Genomics Platform"/>
            <consortium name="The Broad Institute Genome Sequencing Center for Infectious Disease"/>
            <person name="Wu L."/>
            <person name="Ma J."/>
        </authorList>
    </citation>
    <scope>NUCLEOTIDE SEQUENCE [LARGE SCALE GENOMIC DNA]</scope>
    <source>
        <strain evidence="4">ICMP 19430</strain>
    </source>
</reference>
<keyword evidence="2" id="KW-1133">Transmembrane helix</keyword>
<feature type="coiled-coil region" evidence="1">
    <location>
        <begin position="82"/>
        <end position="123"/>
    </location>
</feature>
<protein>
    <submittedName>
        <fullName evidence="3">Uncharacterized protein</fullName>
    </submittedName>
</protein>
<proteinExistence type="predicted"/>
<evidence type="ECO:0000256" key="1">
    <source>
        <dbReference type="SAM" id="Coils"/>
    </source>
</evidence>
<keyword evidence="2" id="KW-0812">Transmembrane</keyword>